<protein>
    <recommendedName>
        <fullName evidence="8">ABC transmembrane type-1 domain-containing protein</fullName>
    </recommendedName>
</protein>
<dbReference type="GO" id="GO:0055085">
    <property type="term" value="P:transmembrane transport"/>
    <property type="evidence" value="ECO:0007669"/>
    <property type="project" value="InterPro"/>
</dbReference>
<dbReference type="Pfam" id="PF00528">
    <property type="entry name" value="BPD_transp_1"/>
    <property type="match status" value="1"/>
</dbReference>
<feature type="transmembrane region" description="Helical" evidence="7">
    <location>
        <begin position="104"/>
        <end position="128"/>
    </location>
</feature>
<proteinExistence type="inferred from homology"/>
<evidence type="ECO:0000256" key="7">
    <source>
        <dbReference type="RuleBase" id="RU363032"/>
    </source>
</evidence>
<dbReference type="InterPro" id="IPR035906">
    <property type="entry name" value="MetI-like_sf"/>
</dbReference>
<dbReference type="InterPro" id="IPR025966">
    <property type="entry name" value="OppC_N"/>
</dbReference>
<dbReference type="InterPro" id="IPR000515">
    <property type="entry name" value="MetI-like"/>
</dbReference>
<feature type="transmembrane region" description="Helical" evidence="7">
    <location>
        <begin position="39"/>
        <end position="63"/>
    </location>
</feature>
<accession>W4LW57</accession>
<dbReference type="CDD" id="cd06261">
    <property type="entry name" value="TM_PBP2"/>
    <property type="match status" value="1"/>
</dbReference>
<dbReference type="Proteomes" id="UP000019140">
    <property type="component" value="Unassembled WGS sequence"/>
</dbReference>
<dbReference type="EMBL" id="AZHX01001570">
    <property type="protein sequence ID" value="ETX01996.1"/>
    <property type="molecule type" value="Genomic_DNA"/>
</dbReference>
<feature type="transmembrane region" description="Helical" evidence="7">
    <location>
        <begin position="272"/>
        <end position="293"/>
    </location>
</feature>
<name>W4LW57_9BACT</name>
<evidence type="ECO:0000313" key="10">
    <source>
        <dbReference type="Proteomes" id="UP000019140"/>
    </source>
</evidence>
<feature type="transmembrane region" description="Helical" evidence="7">
    <location>
        <begin position="209"/>
        <end position="234"/>
    </location>
</feature>
<dbReference type="GO" id="GO:0005886">
    <property type="term" value="C:plasma membrane"/>
    <property type="evidence" value="ECO:0007669"/>
    <property type="project" value="UniProtKB-SubCell"/>
</dbReference>
<sequence length="304" mass="32998">MIERSLPTQIITPKERVIGAHRLSRVLAALMHFARTKPLGALGGFFVVLVLFLAIFAEAVAPYDYNKRNLRSRLKPPSLSNYMGTDSLGRDVFSRIVYGARVSVSVGFGGIGLGTLLATMIGITSGYFGGRFDILFQRVVDAWQAFPWLVILLSIMAIFQPGLLTLILGIGILSAASNSRIIRSATLAIKENQYVEASRAIGAGHFRIILIYILPNVFAPIIIVATIGLGFAILAESALSFLGFGVPPPYPSWGEMLSGTARTYMDRAPWLAVWPGVAISVAVFGFNMLGDALRDVLDPRLRGR</sequence>
<keyword evidence="4 7" id="KW-0812">Transmembrane</keyword>
<dbReference type="PANTHER" id="PTHR43386">
    <property type="entry name" value="OLIGOPEPTIDE TRANSPORT SYSTEM PERMEASE PROTEIN APPC"/>
    <property type="match status" value="1"/>
</dbReference>
<evidence type="ECO:0000256" key="2">
    <source>
        <dbReference type="ARBA" id="ARBA00022448"/>
    </source>
</evidence>
<dbReference type="PROSITE" id="PS50928">
    <property type="entry name" value="ABC_TM1"/>
    <property type="match status" value="1"/>
</dbReference>
<dbReference type="Gene3D" id="1.10.3720.10">
    <property type="entry name" value="MetI-like"/>
    <property type="match status" value="1"/>
</dbReference>
<keyword evidence="2 7" id="KW-0813">Transport</keyword>
<feature type="transmembrane region" description="Helical" evidence="7">
    <location>
        <begin position="148"/>
        <end position="173"/>
    </location>
</feature>
<evidence type="ECO:0000256" key="6">
    <source>
        <dbReference type="ARBA" id="ARBA00023136"/>
    </source>
</evidence>
<keyword evidence="6 7" id="KW-0472">Membrane</keyword>
<keyword evidence="3" id="KW-1003">Cell membrane</keyword>
<feature type="domain" description="ABC transmembrane type-1" evidence="8">
    <location>
        <begin position="100"/>
        <end position="290"/>
    </location>
</feature>
<dbReference type="SUPFAM" id="SSF161098">
    <property type="entry name" value="MetI-like"/>
    <property type="match status" value="1"/>
</dbReference>
<reference evidence="9 10" key="1">
    <citation type="journal article" date="2014" name="Nature">
        <title>An environmental bacterial taxon with a large and distinct metabolic repertoire.</title>
        <authorList>
            <person name="Wilson M.C."/>
            <person name="Mori T."/>
            <person name="Ruckert C."/>
            <person name="Uria A.R."/>
            <person name="Helf M.J."/>
            <person name="Takada K."/>
            <person name="Gernert C."/>
            <person name="Steffens U.A."/>
            <person name="Heycke N."/>
            <person name="Schmitt S."/>
            <person name="Rinke C."/>
            <person name="Helfrich E.J."/>
            <person name="Brachmann A.O."/>
            <person name="Gurgui C."/>
            <person name="Wakimoto T."/>
            <person name="Kracht M."/>
            <person name="Crusemann M."/>
            <person name="Hentschel U."/>
            <person name="Abe I."/>
            <person name="Matsunaga S."/>
            <person name="Kalinowski J."/>
            <person name="Takeyama H."/>
            <person name="Piel J."/>
        </authorList>
    </citation>
    <scope>NUCLEOTIDE SEQUENCE [LARGE SCALE GENOMIC DNA]</scope>
    <source>
        <strain evidence="10">TSY2</strain>
    </source>
</reference>
<dbReference type="InterPro" id="IPR050366">
    <property type="entry name" value="BP-dependent_transpt_permease"/>
</dbReference>
<evidence type="ECO:0000256" key="4">
    <source>
        <dbReference type="ARBA" id="ARBA00022692"/>
    </source>
</evidence>
<evidence type="ECO:0000259" key="8">
    <source>
        <dbReference type="PROSITE" id="PS50928"/>
    </source>
</evidence>
<evidence type="ECO:0000313" key="9">
    <source>
        <dbReference type="EMBL" id="ETX01996.1"/>
    </source>
</evidence>
<organism evidence="9 10">
    <name type="scientific">Candidatus Entotheonella gemina</name>
    <dbReference type="NCBI Taxonomy" id="1429439"/>
    <lineage>
        <taxon>Bacteria</taxon>
        <taxon>Pseudomonadati</taxon>
        <taxon>Nitrospinota/Tectimicrobiota group</taxon>
        <taxon>Candidatus Tectimicrobiota</taxon>
        <taxon>Candidatus Entotheonellia</taxon>
        <taxon>Candidatus Entotheonellales</taxon>
        <taxon>Candidatus Entotheonellaceae</taxon>
        <taxon>Candidatus Entotheonella</taxon>
    </lineage>
</organism>
<dbReference type="PANTHER" id="PTHR43386:SF1">
    <property type="entry name" value="D,D-DIPEPTIDE TRANSPORT SYSTEM PERMEASE PROTEIN DDPC-RELATED"/>
    <property type="match status" value="1"/>
</dbReference>
<keyword evidence="10" id="KW-1185">Reference proteome</keyword>
<evidence type="ECO:0000256" key="5">
    <source>
        <dbReference type="ARBA" id="ARBA00022989"/>
    </source>
</evidence>
<evidence type="ECO:0000256" key="1">
    <source>
        <dbReference type="ARBA" id="ARBA00004651"/>
    </source>
</evidence>
<dbReference type="AlphaFoldDB" id="W4LW57"/>
<comment type="similarity">
    <text evidence="7">Belongs to the binding-protein-dependent transport system permease family.</text>
</comment>
<dbReference type="HOGENOM" id="CLU_028518_1_1_7"/>
<gene>
    <name evidence="9" type="ORF">ETSY2_36340</name>
</gene>
<evidence type="ECO:0000256" key="3">
    <source>
        <dbReference type="ARBA" id="ARBA00022475"/>
    </source>
</evidence>
<keyword evidence="5 7" id="KW-1133">Transmembrane helix</keyword>
<comment type="subcellular location">
    <subcellularLocation>
        <location evidence="1 7">Cell membrane</location>
        <topology evidence="1 7">Multi-pass membrane protein</topology>
    </subcellularLocation>
</comment>
<comment type="caution">
    <text evidence="9">The sequence shown here is derived from an EMBL/GenBank/DDBJ whole genome shotgun (WGS) entry which is preliminary data.</text>
</comment>
<dbReference type="Pfam" id="PF12911">
    <property type="entry name" value="OppC_N"/>
    <property type="match status" value="1"/>
</dbReference>